<dbReference type="EMBL" id="SNVV01000001">
    <property type="protein sequence ID" value="TDN56882.1"/>
    <property type="molecule type" value="Genomic_DNA"/>
</dbReference>
<keyword evidence="3" id="KW-1185">Reference proteome</keyword>
<feature type="compositionally biased region" description="Basic and acidic residues" evidence="1">
    <location>
        <begin position="1"/>
        <end position="11"/>
    </location>
</feature>
<accession>A0A4R6EF29</accession>
<evidence type="ECO:0000313" key="2">
    <source>
        <dbReference type="EMBL" id="TDN56882.1"/>
    </source>
</evidence>
<feature type="region of interest" description="Disordered" evidence="1">
    <location>
        <begin position="1"/>
        <end position="73"/>
    </location>
</feature>
<protein>
    <submittedName>
        <fullName evidence="2">Uncharacterized protein</fullName>
    </submittedName>
</protein>
<dbReference type="Proteomes" id="UP000295129">
    <property type="component" value="Unassembled WGS sequence"/>
</dbReference>
<name>A0A4R6EF29_9RHOO</name>
<sequence length="73" mass="7675">MSRRKSPEVKPDQSSMATAAARRHVQAGGAPFAPSPAAPSSPQPGITPSDIQSTISWFATGRRRATMATSRLP</sequence>
<proteinExistence type="predicted"/>
<evidence type="ECO:0000313" key="3">
    <source>
        <dbReference type="Proteomes" id="UP000295129"/>
    </source>
</evidence>
<organism evidence="2 3">
    <name type="scientific">Azoarcus indigens</name>
    <dbReference type="NCBI Taxonomy" id="29545"/>
    <lineage>
        <taxon>Bacteria</taxon>
        <taxon>Pseudomonadati</taxon>
        <taxon>Pseudomonadota</taxon>
        <taxon>Betaproteobacteria</taxon>
        <taxon>Rhodocyclales</taxon>
        <taxon>Zoogloeaceae</taxon>
        <taxon>Azoarcus</taxon>
    </lineage>
</organism>
<gene>
    <name evidence="2" type="ORF">C7389_101261</name>
</gene>
<comment type="caution">
    <text evidence="2">The sequence shown here is derived from an EMBL/GenBank/DDBJ whole genome shotgun (WGS) entry which is preliminary data.</text>
</comment>
<dbReference type="AlphaFoldDB" id="A0A4R6EF29"/>
<reference evidence="2 3" key="1">
    <citation type="submission" date="2019-03" db="EMBL/GenBank/DDBJ databases">
        <title>Genomic Encyclopedia of Type Strains, Phase IV (KMG-IV): sequencing the most valuable type-strain genomes for metagenomic binning, comparative biology and taxonomic classification.</title>
        <authorList>
            <person name="Goeker M."/>
        </authorList>
    </citation>
    <scope>NUCLEOTIDE SEQUENCE [LARGE SCALE GENOMIC DNA]</scope>
    <source>
        <strain evidence="2 3">DSM 12121</strain>
    </source>
</reference>
<feature type="compositionally biased region" description="Pro residues" evidence="1">
    <location>
        <begin position="33"/>
        <end position="42"/>
    </location>
</feature>
<evidence type="ECO:0000256" key="1">
    <source>
        <dbReference type="SAM" id="MobiDB-lite"/>
    </source>
</evidence>